<dbReference type="AlphaFoldDB" id="A0A371IRQ2"/>
<gene>
    <name evidence="2" type="ORF">CHF27_009770</name>
</gene>
<evidence type="ECO:0000313" key="2">
    <source>
        <dbReference type="EMBL" id="RDY23151.1"/>
    </source>
</evidence>
<organism evidence="2 3">
    <name type="scientific">Romboutsia maritimum</name>
    <dbReference type="NCBI Taxonomy" id="2020948"/>
    <lineage>
        <taxon>Bacteria</taxon>
        <taxon>Bacillati</taxon>
        <taxon>Bacillota</taxon>
        <taxon>Clostridia</taxon>
        <taxon>Peptostreptococcales</taxon>
        <taxon>Peptostreptococcaceae</taxon>
        <taxon>Romboutsia</taxon>
    </lineage>
</organism>
<keyword evidence="3" id="KW-1185">Reference proteome</keyword>
<dbReference type="SUPFAM" id="SSF159713">
    <property type="entry name" value="Dhaf3308-like"/>
    <property type="match status" value="1"/>
</dbReference>
<evidence type="ECO:0000313" key="3">
    <source>
        <dbReference type="Proteomes" id="UP000243494"/>
    </source>
</evidence>
<proteinExistence type="predicted"/>
<comment type="caution">
    <text evidence="2">The sequence shown here is derived from an EMBL/GenBank/DDBJ whole genome shotgun (WGS) entry which is preliminary data.</text>
</comment>
<dbReference type="Proteomes" id="UP000243494">
    <property type="component" value="Unassembled WGS sequence"/>
</dbReference>
<dbReference type="EMBL" id="NOJZ02000018">
    <property type="protein sequence ID" value="RDY23151.1"/>
    <property type="molecule type" value="Genomic_DNA"/>
</dbReference>
<evidence type="ECO:0000259" key="1">
    <source>
        <dbReference type="Pfam" id="PF04016"/>
    </source>
</evidence>
<sequence>MIKESFRDLVIKNNLYSTDIKINSKALSADEAIGITKRKDFPIIVGKEVMLQAEYLGSYGQAFTDAPSTFEGTIEDILDFDIINNRHSRGLFIASMNAVMCKLGLTENTIHCKNEEPELCAKKFIDYIKENYNNEKIALVGYQPAILEALSKNFDIRVLDLNKDNINKSRYGVLIEDGTKDYEEVVLKWADCVLCTGSTLCNGSIINFIDIGKDVIFFGTTIAGASKILGLKRACFYSI</sequence>
<protein>
    <recommendedName>
        <fullName evidence="1">Putative heavy-metal chelation domain-containing protein</fullName>
    </recommendedName>
</protein>
<name>A0A371IRQ2_9FIRM</name>
<dbReference type="Gene3D" id="3.40.50.11590">
    <property type="match status" value="1"/>
</dbReference>
<feature type="domain" description="Putative heavy-metal chelation" evidence="1">
    <location>
        <begin position="130"/>
        <end position="218"/>
    </location>
</feature>
<dbReference type="Pfam" id="PF04016">
    <property type="entry name" value="DUF364"/>
    <property type="match status" value="1"/>
</dbReference>
<dbReference type="OrthoDB" id="3596at2"/>
<dbReference type="InterPro" id="IPR007161">
    <property type="entry name" value="DUF364"/>
</dbReference>
<reference evidence="2 3" key="1">
    <citation type="journal article" date="2017" name="Genome Announc.">
        <title>Draft Genome Sequence of Romboutsia maritimum sp. nov. Strain CCRI-22766(T), Isolated from Coastal Estuarine Mud.</title>
        <authorList>
            <person name="Maheux A.F."/>
            <person name="Boudreau D.K."/>
            <person name="Berube E."/>
            <person name="Boissinot M."/>
            <person name="Raymond F."/>
            <person name="Brodeur S."/>
            <person name="Corbeil J."/>
            <person name="Brightwell G."/>
            <person name="Broda D."/>
            <person name="Omar R.F."/>
            <person name="Bergeron M.G."/>
        </authorList>
    </citation>
    <scope>NUCLEOTIDE SEQUENCE [LARGE SCALE GENOMIC DNA]</scope>
    <source>
        <strain evidence="2 3">CCRI-22766</strain>
    </source>
</reference>
<accession>A0A371IRQ2</accession>